<keyword evidence="2 11" id="KW-0723">Serine/threonine-protein kinase</keyword>
<dbReference type="SUPFAM" id="SSF158745">
    <property type="entry name" value="LanC-like"/>
    <property type="match status" value="1"/>
</dbReference>
<gene>
    <name evidence="11" type="ORF">NCTC6179_01151</name>
</gene>
<dbReference type="PANTHER" id="PTHR24356">
    <property type="entry name" value="SERINE/THREONINE-PROTEIN KINASE"/>
    <property type="match status" value="1"/>
</dbReference>
<sequence>MDLLNNAITSFEPTAQEENETWVYYSIGKKLKKQGWKIHISSQMTDALIIFEKVSKLLLQEKCNFKVAKNSTVLAEINSPRNDTSTANKFITIYPNNCKEARHLIIKLNDLLKDYQAPQIMSDFQLGINSPIHYRYGGFQARRVFNQEKNKIIHMIEDDKGNLVEDVRGSTPYTPNWVVPLFSEEEKDYYFSNKKETIYNSKLQNYHFISILKKTNRGNVYRAVKKDTEQPVIIKQARPFVGNSNDEKWMAINELKNEKMMLQEFLDKSYTANYVDDFYLEGNYFLVQTEISGKNFFEIALRNGVSTKQKEQYIQNIVQIINELHREGYLLVDLSPTNFIYKENGQVSLIDLENISNEKAPLRRVQTPGMLNQDTDLSIANIQQDYFALGMVAIAILIGHVLPVSKGDGKLNLSSMQKVMLVIDLAVESDDLTPYQSSWIKIVLKMSESTQTSQNIPMLLEDRSESLPSTLSNHSFSYDFHKEIIEITNDLLNRTVDKHGRIAKSSEFGEFISPLSIQHGLAGYIVMINKFYHGRSEKIKNLITQVNEVNNLLAPFEYENSLLFGRSGYLWSLITTFETSTDPDYLFFCEQIVQNLMEQYKNEKCVDFALGKAGILLSLMKYSSVIEDVQVDLFIKENIEEIFNSFSTISVNNLMEYGFAHGKAGLAYVLNCYSRIYKDDIYDDAINSFSDFIADVIRKQLLTGFDKLKSLDYSWCEGFSGLILYLCLVKQEKYQLLLIKAQNELFKQHLNMGTSYCHGLASLLQTIAYTENKELYNKIVIILLTRSYRDSNDYLVFQSECPSQSVFDFGTGTFGIYWTILKEKFLFSLDRKSKR</sequence>
<keyword evidence="3 11" id="KW-0808">Transferase</keyword>
<dbReference type="Pfam" id="PF25816">
    <property type="entry name" value="RamC_N"/>
    <property type="match status" value="1"/>
</dbReference>
<evidence type="ECO:0000256" key="7">
    <source>
        <dbReference type="ARBA" id="ARBA00047899"/>
    </source>
</evidence>
<dbReference type="SUPFAM" id="SSF56112">
    <property type="entry name" value="Protein kinase-like (PK-like)"/>
    <property type="match status" value="1"/>
</dbReference>
<evidence type="ECO:0000256" key="3">
    <source>
        <dbReference type="ARBA" id="ARBA00022679"/>
    </source>
</evidence>
<dbReference type="InterPro" id="IPR050236">
    <property type="entry name" value="Ser_Thr_kinase_AGC"/>
</dbReference>
<reference evidence="11 12" key="1">
    <citation type="submission" date="2018-06" db="EMBL/GenBank/DDBJ databases">
        <authorList>
            <consortium name="Pathogen Informatics"/>
            <person name="Doyle S."/>
        </authorList>
    </citation>
    <scope>NUCLEOTIDE SEQUENCE [LARGE SCALE GENOMIC DNA]</scope>
    <source>
        <strain evidence="11 12">NCTC6179</strain>
    </source>
</reference>
<dbReference type="PROSITE" id="PS50011">
    <property type="entry name" value="PROTEIN_KINASE_DOM"/>
    <property type="match status" value="1"/>
</dbReference>
<evidence type="ECO:0000313" key="12">
    <source>
        <dbReference type="Proteomes" id="UP000249571"/>
    </source>
</evidence>
<name>A0A9X8SZE7_STREQ</name>
<dbReference type="Gene3D" id="1.50.10.20">
    <property type="match status" value="1"/>
</dbReference>
<accession>A0A9X8SZE7</accession>
<feature type="binding site" evidence="9">
    <location>
        <position position="661"/>
    </location>
    <ligand>
        <name>Zn(2+)</name>
        <dbReference type="ChEBI" id="CHEBI:29105"/>
    </ligand>
</feature>
<keyword evidence="5 11" id="KW-0418">Kinase</keyword>
<dbReference type="RefSeq" id="WP_111716447.1">
    <property type="nucleotide sequence ID" value="NZ_LR134316.1"/>
</dbReference>
<dbReference type="GO" id="GO:0004674">
    <property type="term" value="F:protein serine/threonine kinase activity"/>
    <property type="evidence" value="ECO:0007669"/>
    <property type="project" value="UniProtKB-KW"/>
</dbReference>
<dbReference type="SMART" id="SM00220">
    <property type="entry name" value="S_TKc"/>
    <property type="match status" value="1"/>
</dbReference>
<dbReference type="InterPro" id="IPR011009">
    <property type="entry name" value="Kinase-like_dom_sf"/>
</dbReference>
<organism evidence="11 12">
    <name type="scientific">Streptococcus dysgalactiae subsp. equisimilis</name>
    <name type="common">Streptococcus equisimilis</name>
    <dbReference type="NCBI Taxonomy" id="119602"/>
    <lineage>
        <taxon>Bacteria</taxon>
        <taxon>Bacillati</taxon>
        <taxon>Bacillota</taxon>
        <taxon>Bacilli</taxon>
        <taxon>Lactobacillales</taxon>
        <taxon>Streptococcaceae</taxon>
        <taxon>Streptococcus</taxon>
    </lineage>
</organism>
<feature type="domain" description="Protein kinase" evidence="10">
    <location>
        <begin position="206"/>
        <end position="512"/>
    </location>
</feature>
<dbReference type="EC" id="2.7.11.1" evidence="1"/>
<proteinExistence type="predicted"/>
<dbReference type="EMBL" id="LS483361">
    <property type="protein sequence ID" value="SQF66977.1"/>
    <property type="molecule type" value="Genomic_DNA"/>
</dbReference>
<evidence type="ECO:0000256" key="6">
    <source>
        <dbReference type="ARBA" id="ARBA00022840"/>
    </source>
</evidence>
<evidence type="ECO:0000256" key="9">
    <source>
        <dbReference type="PIRSR" id="PIRSR607822-1"/>
    </source>
</evidence>
<dbReference type="Pfam" id="PF00069">
    <property type="entry name" value="Pkinase"/>
    <property type="match status" value="1"/>
</dbReference>
<keyword evidence="4" id="KW-0547">Nucleotide-binding</keyword>
<dbReference type="InterPro" id="IPR007822">
    <property type="entry name" value="LANC-like"/>
</dbReference>
<comment type="catalytic activity">
    <reaction evidence="8">
        <text>L-seryl-[protein] + ATP = O-phospho-L-seryl-[protein] + ADP + H(+)</text>
        <dbReference type="Rhea" id="RHEA:17989"/>
        <dbReference type="Rhea" id="RHEA-COMP:9863"/>
        <dbReference type="Rhea" id="RHEA-COMP:11604"/>
        <dbReference type="ChEBI" id="CHEBI:15378"/>
        <dbReference type="ChEBI" id="CHEBI:29999"/>
        <dbReference type="ChEBI" id="CHEBI:30616"/>
        <dbReference type="ChEBI" id="CHEBI:83421"/>
        <dbReference type="ChEBI" id="CHEBI:456216"/>
        <dbReference type="EC" id="2.7.11.1"/>
    </reaction>
</comment>
<dbReference type="PRINTS" id="PR01950">
    <property type="entry name" value="LANCSUPER"/>
</dbReference>
<dbReference type="InterPro" id="IPR057929">
    <property type="entry name" value="RamC_N"/>
</dbReference>
<evidence type="ECO:0000256" key="1">
    <source>
        <dbReference type="ARBA" id="ARBA00012513"/>
    </source>
</evidence>
<dbReference type="GO" id="GO:0031179">
    <property type="term" value="P:peptide modification"/>
    <property type="evidence" value="ECO:0007669"/>
    <property type="project" value="InterPro"/>
</dbReference>
<dbReference type="AlphaFoldDB" id="A0A9X8SZE7"/>
<dbReference type="CDD" id="cd04434">
    <property type="entry name" value="LanC_like"/>
    <property type="match status" value="1"/>
</dbReference>
<evidence type="ECO:0000256" key="5">
    <source>
        <dbReference type="ARBA" id="ARBA00022777"/>
    </source>
</evidence>
<comment type="catalytic activity">
    <reaction evidence="7">
        <text>L-threonyl-[protein] + ATP = O-phospho-L-threonyl-[protein] + ADP + H(+)</text>
        <dbReference type="Rhea" id="RHEA:46608"/>
        <dbReference type="Rhea" id="RHEA-COMP:11060"/>
        <dbReference type="Rhea" id="RHEA-COMP:11605"/>
        <dbReference type="ChEBI" id="CHEBI:15378"/>
        <dbReference type="ChEBI" id="CHEBI:30013"/>
        <dbReference type="ChEBI" id="CHEBI:30616"/>
        <dbReference type="ChEBI" id="CHEBI:61977"/>
        <dbReference type="ChEBI" id="CHEBI:456216"/>
        <dbReference type="EC" id="2.7.11.1"/>
    </reaction>
</comment>
<keyword evidence="9" id="KW-0862">Zinc</keyword>
<keyword evidence="6" id="KW-0067">ATP-binding</keyword>
<dbReference type="GO" id="GO:0005524">
    <property type="term" value="F:ATP binding"/>
    <property type="evidence" value="ECO:0007669"/>
    <property type="project" value="UniProtKB-KW"/>
</dbReference>
<evidence type="ECO:0000256" key="2">
    <source>
        <dbReference type="ARBA" id="ARBA00022527"/>
    </source>
</evidence>
<keyword evidence="9" id="KW-0479">Metal-binding</keyword>
<evidence type="ECO:0000256" key="4">
    <source>
        <dbReference type="ARBA" id="ARBA00022741"/>
    </source>
</evidence>
<evidence type="ECO:0000256" key="8">
    <source>
        <dbReference type="ARBA" id="ARBA00048679"/>
    </source>
</evidence>
<dbReference type="InterPro" id="IPR000719">
    <property type="entry name" value="Prot_kinase_dom"/>
</dbReference>
<dbReference type="Proteomes" id="UP000249571">
    <property type="component" value="Chromosome 1"/>
</dbReference>
<dbReference type="Pfam" id="PF05147">
    <property type="entry name" value="LANC_like"/>
    <property type="match status" value="1"/>
</dbReference>
<dbReference type="GO" id="GO:0046872">
    <property type="term" value="F:metal ion binding"/>
    <property type="evidence" value="ECO:0007669"/>
    <property type="project" value="UniProtKB-KW"/>
</dbReference>
<evidence type="ECO:0000313" key="11">
    <source>
        <dbReference type="EMBL" id="SQF66977.1"/>
    </source>
</evidence>
<dbReference type="Gene3D" id="1.10.510.10">
    <property type="entry name" value="Transferase(Phosphotransferase) domain 1"/>
    <property type="match status" value="1"/>
</dbReference>
<protein>
    <recommendedName>
        <fullName evidence="1">non-specific serine/threonine protein kinase</fullName>
        <ecNumber evidence="1">2.7.11.1</ecNumber>
    </recommendedName>
</protein>
<evidence type="ECO:0000259" key="10">
    <source>
        <dbReference type="PROSITE" id="PS50011"/>
    </source>
</evidence>